<evidence type="ECO:0008006" key="4">
    <source>
        <dbReference type="Google" id="ProtNLM"/>
    </source>
</evidence>
<gene>
    <name evidence="2" type="ORF">A2519_05295</name>
</gene>
<sequence>MKTIIILMSLFLAGCRLVAIDTDVKAPQVVQPGQPFETRLLTLGFIVDSGKTHFRDEFRCDSVILAALLPQGWQMIGIRYAVIADFDEFIEGVARSRGICNSRLTDSMIMDSLDRMPLPVVAQRAERLDGQLSVFDTLRTERRFNSFVGRQGIQIPAGTRYNFTPEDTNRTVPYRYFMIIAKMTMVANIAPGTYQLGFLSSLNGGKVVSSPDSILSSFKDEITVAVDDIPVGVTLSGTTDAGAPEIRTQNPLNAAGTVSYYLPNNQQGAETDIGMVNIRGQRIFWQECKGTAGWNQMAPIRQKVAAGSYIIVLRTGNQIISRPVTIVR</sequence>
<dbReference type="Proteomes" id="UP000179243">
    <property type="component" value="Unassembled WGS sequence"/>
</dbReference>
<name>A0A1F7FGB5_UNCRA</name>
<dbReference type="AlphaFoldDB" id="A0A1F7FGB5"/>
<feature type="signal peptide" evidence="1">
    <location>
        <begin position="1"/>
        <end position="19"/>
    </location>
</feature>
<evidence type="ECO:0000256" key="1">
    <source>
        <dbReference type="SAM" id="SignalP"/>
    </source>
</evidence>
<reference evidence="2 3" key="1">
    <citation type="journal article" date="2016" name="Nat. Commun.">
        <title>Thousands of microbial genomes shed light on interconnected biogeochemical processes in an aquifer system.</title>
        <authorList>
            <person name="Anantharaman K."/>
            <person name="Brown C.T."/>
            <person name="Hug L.A."/>
            <person name="Sharon I."/>
            <person name="Castelle C.J."/>
            <person name="Probst A.J."/>
            <person name="Thomas B.C."/>
            <person name="Singh A."/>
            <person name="Wilkins M.J."/>
            <person name="Karaoz U."/>
            <person name="Brodie E.L."/>
            <person name="Williams K.H."/>
            <person name="Hubbard S.S."/>
            <person name="Banfield J.F."/>
        </authorList>
    </citation>
    <scope>NUCLEOTIDE SEQUENCE [LARGE SCALE GENOMIC DNA]</scope>
</reference>
<keyword evidence="1" id="KW-0732">Signal</keyword>
<feature type="chain" id="PRO_5009528683" description="Secretion system C-terminal sorting domain-containing protein" evidence="1">
    <location>
        <begin position="20"/>
        <end position="328"/>
    </location>
</feature>
<accession>A0A1F7FGB5</accession>
<organism evidence="2 3">
    <name type="scientific">Candidatus Raymondbacteria bacterium RIFOXYD12_FULL_49_13</name>
    <dbReference type="NCBI Taxonomy" id="1817890"/>
    <lineage>
        <taxon>Bacteria</taxon>
        <taxon>Raymondiibacteriota</taxon>
    </lineage>
</organism>
<dbReference type="EMBL" id="MFYX01000055">
    <property type="protein sequence ID" value="OGK05506.1"/>
    <property type="molecule type" value="Genomic_DNA"/>
</dbReference>
<dbReference type="PROSITE" id="PS51257">
    <property type="entry name" value="PROKAR_LIPOPROTEIN"/>
    <property type="match status" value="1"/>
</dbReference>
<protein>
    <recommendedName>
        <fullName evidence="4">Secretion system C-terminal sorting domain-containing protein</fullName>
    </recommendedName>
</protein>
<comment type="caution">
    <text evidence="2">The sequence shown here is derived from an EMBL/GenBank/DDBJ whole genome shotgun (WGS) entry which is preliminary data.</text>
</comment>
<evidence type="ECO:0000313" key="2">
    <source>
        <dbReference type="EMBL" id="OGK05506.1"/>
    </source>
</evidence>
<evidence type="ECO:0000313" key="3">
    <source>
        <dbReference type="Proteomes" id="UP000179243"/>
    </source>
</evidence>
<proteinExistence type="predicted"/>